<dbReference type="OrthoDB" id="9804819at2"/>
<sequence length="282" mass="31222">MMTVIQVQQVSKVYGTKHAVDHLSFSVQSGEIFGLLGPSGSGKTTTIKMLTGETAITEGHIQSMDVRDKELQASSYRKQIGILSDNSALYERLTVYDNLKMFAGLYEVSSSRIDEVLQFVGLVEEKKTIVKKLSKGMRQRILLAKALIHQPQLLFLDEPTSALDPVTTMHIHKGLLNLKQQGVTIFLTTHDMTEAETLCDRIALINEGKLIALDEPAELKYKHSNDTMTVEMKDGSSTTIGLDASGADQVSEWMKAGQIKRLHTNEPTLSDVFIKLTGKELN</sequence>
<dbReference type="InterPro" id="IPR017871">
    <property type="entry name" value="ABC_transporter-like_CS"/>
</dbReference>
<dbReference type="Pfam" id="PF00005">
    <property type="entry name" value="ABC_tran"/>
    <property type="match status" value="1"/>
</dbReference>
<dbReference type="GO" id="GO:0005524">
    <property type="term" value="F:ATP binding"/>
    <property type="evidence" value="ECO:0007669"/>
    <property type="project" value="UniProtKB-KW"/>
</dbReference>
<dbReference type="FunFam" id="3.40.50.300:FF:000589">
    <property type="entry name" value="ABC transporter, ATP-binding subunit"/>
    <property type="match status" value="1"/>
</dbReference>
<evidence type="ECO:0000256" key="6">
    <source>
        <dbReference type="ARBA" id="ARBA00022967"/>
    </source>
</evidence>
<keyword evidence="5 9" id="KW-0067">ATP-binding</keyword>
<evidence type="ECO:0000259" key="8">
    <source>
        <dbReference type="PROSITE" id="PS50893"/>
    </source>
</evidence>
<evidence type="ECO:0000256" key="3">
    <source>
        <dbReference type="ARBA" id="ARBA00022475"/>
    </source>
</evidence>
<feature type="domain" description="ABC transporter" evidence="8">
    <location>
        <begin position="5"/>
        <end position="232"/>
    </location>
</feature>
<evidence type="ECO:0000256" key="7">
    <source>
        <dbReference type="ARBA" id="ARBA00023136"/>
    </source>
</evidence>
<dbReference type="InterPro" id="IPR003593">
    <property type="entry name" value="AAA+_ATPase"/>
</dbReference>
<dbReference type="SUPFAM" id="SSF52540">
    <property type="entry name" value="P-loop containing nucleoside triphosphate hydrolases"/>
    <property type="match status" value="1"/>
</dbReference>
<dbReference type="PROSITE" id="PS50893">
    <property type="entry name" value="ABC_TRANSPORTER_2"/>
    <property type="match status" value="1"/>
</dbReference>
<keyword evidence="3" id="KW-1003">Cell membrane</keyword>
<dbReference type="SMART" id="SM00382">
    <property type="entry name" value="AAA"/>
    <property type="match status" value="1"/>
</dbReference>
<proteinExistence type="predicted"/>
<dbReference type="AlphaFoldDB" id="A0A4R6BEC4"/>
<keyword evidence="10" id="KW-1185">Reference proteome</keyword>
<comment type="subcellular location">
    <subcellularLocation>
        <location evidence="1">Cell membrane</location>
    </subcellularLocation>
</comment>
<dbReference type="EMBL" id="SCWA01000007">
    <property type="protein sequence ID" value="TDL98109.1"/>
    <property type="molecule type" value="Genomic_DNA"/>
</dbReference>
<evidence type="ECO:0000313" key="10">
    <source>
        <dbReference type="Proteomes" id="UP000295310"/>
    </source>
</evidence>
<evidence type="ECO:0000256" key="5">
    <source>
        <dbReference type="ARBA" id="ARBA00022840"/>
    </source>
</evidence>
<dbReference type="PANTHER" id="PTHR42711:SF13">
    <property type="entry name" value="ABC TRANSPORTER, ATP-BINDING PROTEIN"/>
    <property type="match status" value="1"/>
</dbReference>
<evidence type="ECO:0000256" key="2">
    <source>
        <dbReference type="ARBA" id="ARBA00022448"/>
    </source>
</evidence>
<keyword evidence="4" id="KW-0547">Nucleotide-binding</keyword>
<dbReference type="InterPro" id="IPR050763">
    <property type="entry name" value="ABC_transporter_ATP-binding"/>
</dbReference>
<dbReference type="Proteomes" id="UP000295310">
    <property type="component" value="Unassembled WGS sequence"/>
</dbReference>
<keyword evidence="6" id="KW-1278">Translocase</keyword>
<comment type="caution">
    <text evidence="9">The sequence shown here is derived from an EMBL/GenBank/DDBJ whole genome shotgun (WGS) entry which is preliminary data.</text>
</comment>
<reference evidence="9 10" key="1">
    <citation type="submission" date="2019-01" db="EMBL/GenBank/DDBJ databases">
        <title>Draft genome sequences of the type strains of six Macrococcus species.</title>
        <authorList>
            <person name="Mazhar S."/>
            <person name="Altermann E."/>
            <person name="Hill C."/>
            <person name="Mcauliffe O."/>
        </authorList>
    </citation>
    <scope>NUCLEOTIDE SEQUENCE [LARGE SCALE GENOMIC DNA]</scope>
    <source>
        <strain evidence="9 10">CCM4811</strain>
    </source>
</reference>
<dbReference type="InterPro" id="IPR027417">
    <property type="entry name" value="P-loop_NTPase"/>
</dbReference>
<name>A0A4R6BEC4_9STAP</name>
<evidence type="ECO:0000256" key="1">
    <source>
        <dbReference type="ARBA" id="ARBA00004236"/>
    </source>
</evidence>
<keyword evidence="2" id="KW-0813">Transport</keyword>
<dbReference type="InterPro" id="IPR003439">
    <property type="entry name" value="ABC_transporter-like_ATP-bd"/>
</dbReference>
<protein>
    <submittedName>
        <fullName evidence="9">ABC transporter ATP-binding protein</fullName>
    </submittedName>
</protein>
<dbReference type="GO" id="GO:0016887">
    <property type="term" value="F:ATP hydrolysis activity"/>
    <property type="evidence" value="ECO:0007669"/>
    <property type="project" value="InterPro"/>
</dbReference>
<dbReference type="PANTHER" id="PTHR42711">
    <property type="entry name" value="ABC TRANSPORTER ATP-BINDING PROTEIN"/>
    <property type="match status" value="1"/>
</dbReference>
<dbReference type="PROSITE" id="PS00211">
    <property type="entry name" value="ABC_TRANSPORTER_1"/>
    <property type="match status" value="1"/>
</dbReference>
<organism evidence="9 10">
    <name type="scientific">Macrococcus brunensis</name>
    <dbReference type="NCBI Taxonomy" id="198483"/>
    <lineage>
        <taxon>Bacteria</taxon>
        <taxon>Bacillati</taxon>
        <taxon>Bacillota</taxon>
        <taxon>Bacilli</taxon>
        <taxon>Bacillales</taxon>
        <taxon>Staphylococcaceae</taxon>
        <taxon>Macrococcus</taxon>
    </lineage>
</organism>
<evidence type="ECO:0000256" key="4">
    <source>
        <dbReference type="ARBA" id="ARBA00022741"/>
    </source>
</evidence>
<gene>
    <name evidence="9" type="ORF">ERX27_05380</name>
</gene>
<dbReference type="GO" id="GO:0005886">
    <property type="term" value="C:plasma membrane"/>
    <property type="evidence" value="ECO:0007669"/>
    <property type="project" value="UniProtKB-SubCell"/>
</dbReference>
<dbReference type="Gene3D" id="3.40.50.300">
    <property type="entry name" value="P-loop containing nucleotide triphosphate hydrolases"/>
    <property type="match status" value="1"/>
</dbReference>
<keyword evidence="7" id="KW-0472">Membrane</keyword>
<accession>A0A4R6BEC4</accession>
<evidence type="ECO:0000313" key="9">
    <source>
        <dbReference type="EMBL" id="TDL98109.1"/>
    </source>
</evidence>